<dbReference type="PaxDb" id="2903-EOD27797"/>
<protein>
    <submittedName>
        <fullName evidence="1">Uncharacterized protein</fullName>
    </submittedName>
</protein>
<dbReference type="HOGENOM" id="CLU_1527960_0_0_1"/>
<dbReference type="GeneID" id="17273343"/>
<dbReference type="RefSeq" id="XP_005780226.1">
    <property type="nucleotide sequence ID" value="XM_005780169.1"/>
</dbReference>
<dbReference type="eggNOG" id="ENOG502SFT7">
    <property type="taxonomic scope" value="Eukaryota"/>
</dbReference>
<name>A0A0D3JWB2_EMIH1</name>
<evidence type="ECO:0000313" key="2">
    <source>
        <dbReference type="Proteomes" id="UP000013827"/>
    </source>
</evidence>
<reference evidence="1" key="2">
    <citation type="submission" date="2024-10" db="UniProtKB">
        <authorList>
            <consortium name="EnsemblProtists"/>
        </authorList>
    </citation>
    <scope>IDENTIFICATION</scope>
</reference>
<reference evidence="2" key="1">
    <citation type="journal article" date="2013" name="Nature">
        <title>Pan genome of the phytoplankton Emiliania underpins its global distribution.</title>
        <authorList>
            <person name="Read B.A."/>
            <person name="Kegel J."/>
            <person name="Klute M.J."/>
            <person name="Kuo A."/>
            <person name="Lefebvre S.C."/>
            <person name="Maumus F."/>
            <person name="Mayer C."/>
            <person name="Miller J."/>
            <person name="Monier A."/>
            <person name="Salamov A."/>
            <person name="Young J."/>
            <person name="Aguilar M."/>
            <person name="Claverie J.M."/>
            <person name="Frickenhaus S."/>
            <person name="Gonzalez K."/>
            <person name="Herman E.K."/>
            <person name="Lin Y.C."/>
            <person name="Napier J."/>
            <person name="Ogata H."/>
            <person name="Sarno A.F."/>
            <person name="Shmutz J."/>
            <person name="Schroeder D."/>
            <person name="de Vargas C."/>
            <person name="Verret F."/>
            <person name="von Dassow P."/>
            <person name="Valentin K."/>
            <person name="Van de Peer Y."/>
            <person name="Wheeler G."/>
            <person name="Dacks J.B."/>
            <person name="Delwiche C.F."/>
            <person name="Dyhrman S.T."/>
            <person name="Glockner G."/>
            <person name="John U."/>
            <person name="Richards T."/>
            <person name="Worden A.Z."/>
            <person name="Zhang X."/>
            <person name="Grigoriev I.V."/>
            <person name="Allen A.E."/>
            <person name="Bidle K."/>
            <person name="Borodovsky M."/>
            <person name="Bowler C."/>
            <person name="Brownlee C."/>
            <person name="Cock J.M."/>
            <person name="Elias M."/>
            <person name="Gladyshev V.N."/>
            <person name="Groth M."/>
            <person name="Guda C."/>
            <person name="Hadaegh A."/>
            <person name="Iglesias-Rodriguez M.D."/>
            <person name="Jenkins J."/>
            <person name="Jones B.M."/>
            <person name="Lawson T."/>
            <person name="Leese F."/>
            <person name="Lindquist E."/>
            <person name="Lobanov A."/>
            <person name="Lomsadze A."/>
            <person name="Malik S.B."/>
            <person name="Marsh M.E."/>
            <person name="Mackinder L."/>
            <person name="Mock T."/>
            <person name="Mueller-Roeber B."/>
            <person name="Pagarete A."/>
            <person name="Parker M."/>
            <person name="Probert I."/>
            <person name="Quesneville H."/>
            <person name="Raines C."/>
            <person name="Rensing S.A."/>
            <person name="Riano-Pachon D.M."/>
            <person name="Richier S."/>
            <person name="Rokitta S."/>
            <person name="Shiraiwa Y."/>
            <person name="Soanes D.M."/>
            <person name="van der Giezen M."/>
            <person name="Wahlund T.M."/>
            <person name="Williams B."/>
            <person name="Wilson W."/>
            <person name="Wolfe G."/>
            <person name="Wurch L.L."/>
        </authorList>
    </citation>
    <scope>NUCLEOTIDE SEQUENCE</scope>
</reference>
<dbReference type="KEGG" id="ehx:EMIHUDRAFT_204765"/>
<evidence type="ECO:0000313" key="1">
    <source>
        <dbReference type="EnsemblProtists" id="EOD27797"/>
    </source>
</evidence>
<keyword evidence="2" id="KW-1185">Reference proteome</keyword>
<organism evidence="1 2">
    <name type="scientific">Emiliania huxleyi (strain CCMP1516)</name>
    <dbReference type="NCBI Taxonomy" id="280463"/>
    <lineage>
        <taxon>Eukaryota</taxon>
        <taxon>Haptista</taxon>
        <taxon>Haptophyta</taxon>
        <taxon>Prymnesiophyceae</taxon>
        <taxon>Isochrysidales</taxon>
        <taxon>Noelaerhabdaceae</taxon>
        <taxon>Emiliania</taxon>
    </lineage>
</organism>
<accession>A0A0D3JWB2</accession>
<dbReference type="EnsemblProtists" id="EOD27797">
    <property type="protein sequence ID" value="EOD27797"/>
    <property type="gene ID" value="EMIHUDRAFT_204765"/>
</dbReference>
<sequence>MRVLSLMRLSQYYDAEWVKKAITRLVLVETLGGIAPPTKQFLHVFAKEAASTNTDRTARNARADWVKSPGRANWVNDVKNKQAADACRRSTAVRKQVADAILKAMVSVKGAEIAPENLVVRFAEAVDGYPLPKGTPEASAFPIPAQHHTRNTVAGVVGHSLNPELHMEPKDTEAKR</sequence>
<dbReference type="AlphaFoldDB" id="A0A0D3JWB2"/>
<dbReference type="Proteomes" id="UP000013827">
    <property type="component" value="Unassembled WGS sequence"/>
</dbReference>
<proteinExistence type="predicted"/>